<feature type="compositionally biased region" description="Polar residues" evidence="11">
    <location>
        <begin position="948"/>
        <end position="959"/>
    </location>
</feature>
<dbReference type="SUPFAM" id="SSF81811">
    <property type="entry name" value="Helical domain of Sec23/24"/>
    <property type="match status" value="1"/>
</dbReference>
<dbReference type="InterPro" id="IPR036465">
    <property type="entry name" value="vWFA_dom_sf"/>
</dbReference>
<comment type="subcellular location">
    <subcellularLocation>
        <location evidence="2">Cytoplasmic vesicle</location>
        <location evidence="2">COPII-coated vesicle membrane</location>
        <topology evidence="2">Peripheral membrane protein</topology>
        <orientation evidence="2">Cytoplasmic side</orientation>
    </subcellularLocation>
    <subcellularLocation>
        <location evidence="3">Endoplasmic reticulum membrane</location>
        <topology evidence="3">Peripheral membrane protein</topology>
        <orientation evidence="3">Cytoplasmic side</orientation>
    </subcellularLocation>
    <subcellularLocation>
        <location evidence="1">Golgi apparatus membrane</location>
        <topology evidence="1">Peripheral membrane protein</topology>
        <orientation evidence="1">Cytoplasmic side</orientation>
    </subcellularLocation>
</comment>
<dbReference type="GO" id="GO:0005789">
    <property type="term" value="C:endoplasmic reticulum membrane"/>
    <property type="evidence" value="ECO:0007669"/>
    <property type="project" value="UniProtKB-SubCell"/>
</dbReference>
<dbReference type="InterPro" id="IPR050550">
    <property type="entry name" value="SEC23_SEC24_subfamily"/>
</dbReference>
<feature type="region of interest" description="Disordered" evidence="11">
    <location>
        <begin position="178"/>
        <end position="255"/>
    </location>
</feature>
<feature type="compositionally biased region" description="Pro residues" evidence="11">
    <location>
        <begin position="1086"/>
        <end position="1099"/>
    </location>
</feature>
<dbReference type="GO" id="GO:0008270">
    <property type="term" value="F:zinc ion binding"/>
    <property type="evidence" value="ECO:0007669"/>
    <property type="project" value="InterPro"/>
</dbReference>
<evidence type="ECO:0000256" key="10">
    <source>
        <dbReference type="SAM" id="Coils"/>
    </source>
</evidence>
<evidence type="ECO:0000256" key="9">
    <source>
        <dbReference type="ARBA" id="ARBA00025471"/>
    </source>
</evidence>
<dbReference type="Gene3D" id="1.20.120.730">
    <property type="entry name" value="Sec23/Sec24 helical domain"/>
    <property type="match status" value="1"/>
</dbReference>
<dbReference type="InterPro" id="IPR029006">
    <property type="entry name" value="ADF-H/Gelsolin-like_dom_sf"/>
</dbReference>
<dbReference type="Pfam" id="PF08033">
    <property type="entry name" value="Sec23_BS"/>
    <property type="match status" value="1"/>
</dbReference>
<organism evidence="17 18">
    <name type="scientific">Venturia effusa</name>
    <dbReference type="NCBI Taxonomy" id="50376"/>
    <lineage>
        <taxon>Eukaryota</taxon>
        <taxon>Fungi</taxon>
        <taxon>Dikarya</taxon>
        <taxon>Ascomycota</taxon>
        <taxon>Pezizomycotina</taxon>
        <taxon>Dothideomycetes</taxon>
        <taxon>Pleosporomycetidae</taxon>
        <taxon>Venturiales</taxon>
        <taxon>Venturiaceae</taxon>
        <taxon>Venturia</taxon>
    </lineage>
</organism>
<dbReference type="Pfam" id="PF04810">
    <property type="entry name" value="zf-Sec23_Sec24"/>
    <property type="match status" value="1"/>
</dbReference>
<dbReference type="Gene3D" id="2.30.30.380">
    <property type="entry name" value="Zn-finger domain of Sec23/24"/>
    <property type="match status" value="1"/>
</dbReference>
<dbReference type="InterPro" id="IPR012990">
    <property type="entry name" value="Beta-sandwich_Sec23_24"/>
</dbReference>
<feature type="compositionally biased region" description="Polar residues" evidence="11">
    <location>
        <begin position="992"/>
        <end position="1006"/>
    </location>
</feature>
<name>A0A517L876_9PEZI</name>
<feature type="domain" description="Zinc finger Sec23/Sec24-type" evidence="13">
    <location>
        <begin position="1358"/>
        <end position="1396"/>
    </location>
</feature>
<dbReference type="GO" id="GO:0070971">
    <property type="term" value="C:endoplasmic reticulum exit site"/>
    <property type="evidence" value="ECO:0007669"/>
    <property type="project" value="TreeGrafter"/>
</dbReference>
<evidence type="ECO:0000259" key="16">
    <source>
        <dbReference type="Pfam" id="PF08033"/>
    </source>
</evidence>
<dbReference type="EMBL" id="CP042190">
    <property type="protein sequence ID" value="QDS71824.1"/>
    <property type="molecule type" value="Genomic_DNA"/>
</dbReference>
<evidence type="ECO:0000313" key="17">
    <source>
        <dbReference type="EMBL" id="QDS71824.1"/>
    </source>
</evidence>
<feature type="domain" description="Gelsolin-like" evidence="12">
    <location>
        <begin position="1919"/>
        <end position="1991"/>
    </location>
</feature>
<dbReference type="GO" id="GO:0000139">
    <property type="term" value="C:Golgi membrane"/>
    <property type="evidence" value="ECO:0007669"/>
    <property type="project" value="UniProtKB-SubCell"/>
</dbReference>
<dbReference type="GO" id="GO:0000149">
    <property type="term" value="F:SNARE binding"/>
    <property type="evidence" value="ECO:0007669"/>
    <property type="project" value="TreeGrafter"/>
</dbReference>
<comment type="similarity">
    <text evidence="4">Belongs to the SEC23/SEC24 family. SEC24 subfamily.</text>
</comment>
<dbReference type="InterPro" id="IPR007123">
    <property type="entry name" value="Gelsolin-like_dom"/>
</dbReference>
<dbReference type="GO" id="GO:0006886">
    <property type="term" value="P:intracellular protein transport"/>
    <property type="evidence" value="ECO:0007669"/>
    <property type="project" value="InterPro"/>
</dbReference>
<evidence type="ECO:0000256" key="5">
    <source>
        <dbReference type="ARBA" id="ARBA00022448"/>
    </source>
</evidence>
<dbReference type="Pfam" id="PF04811">
    <property type="entry name" value="Sec23_trunk"/>
    <property type="match status" value="1"/>
</dbReference>
<dbReference type="STRING" id="50376.A0A517L876"/>
<keyword evidence="10" id="KW-0175">Coiled coil</keyword>
<dbReference type="Pfam" id="PF04815">
    <property type="entry name" value="Sec23_helical"/>
    <property type="match status" value="1"/>
</dbReference>
<dbReference type="GO" id="GO:0090110">
    <property type="term" value="P:COPII-coated vesicle cargo loading"/>
    <property type="evidence" value="ECO:0007669"/>
    <property type="project" value="TreeGrafter"/>
</dbReference>
<feature type="compositionally biased region" description="Low complexity" evidence="11">
    <location>
        <begin position="1100"/>
        <end position="1137"/>
    </location>
</feature>
<feature type="region of interest" description="Disordered" evidence="11">
    <location>
        <begin position="738"/>
        <end position="1056"/>
    </location>
</feature>
<feature type="compositionally biased region" description="Basic and acidic residues" evidence="11">
    <location>
        <begin position="220"/>
        <end position="254"/>
    </location>
</feature>
<evidence type="ECO:0000259" key="13">
    <source>
        <dbReference type="Pfam" id="PF04810"/>
    </source>
</evidence>
<dbReference type="Proteomes" id="UP000316270">
    <property type="component" value="Chromosome 6"/>
</dbReference>
<feature type="domain" description="Sec23/Sec24 trunk" evidence="14">
    <location>
        <begin position="1433"/>
        <end position="1689"/>
    </location>
</feature>
<feature type="compositionally biased region" description="Polar residues" evidence="11">
    <location>
        <begin position="859"/>
        <end position="899"/>
    </location>
</feature>
<dbReference type="InterPro" id="IPR036180">
    <property type="entry name" value="Gelsolin-like_dom_sf"/>
</dbReference>
<evidence type="ECO:0000256" key="2">
    <source>
        <dbReference type="ARBA" id="ARBA00004299"/>
    </source>
</evidence>
<feature type="compositionally biased region" description="Low complexity" evidence="11">
    <location>
        <begin position="975"/>
        <end position="991"/>
    </location>
</feature>
<dbReference type="Gene3D" id="3.40.50.410">
    <property type="entry name" value="von Willebrand factor, type A domain"/>
    <property type="match status" value="1"/>
</dbReference>
<dbReference type="InterPro" id="IPR013889">
    <property type="entry name" value="Karyogamy_KAR9"/>
</dbReference>
<evidence type="ECO:0000259" key="14">
    <source>
        <dbReference type="Pfam" id="PF04811"/>
    </source>
</evidence>
<evidence type="ECO:0000256" key="1">
    <source>
        <dbReference type="ARBA" id="ARBA00004255"/>
    </source>
</evidence>
<feature type="domain" description="Sec23/Sec24 helical" evidence="15">
    <location>
        <begin position="1791"/>
        <end position="1890"/>
    </location>
</feature>
<feature type="compositionally biased region" description="Basic and acidic residues" evidence="11">
    <location>
        <begin position="1007"/>
        <end position="1017"/>
    </location>
</feature>
<dbReference type="PANTHER" id="PTHR13803">
    <property type="entry name" value="SEC24-RELATED PROTEIN"/>
    <property type="match status" value="1"/>
</dbReference>
<gene>
    <name evidence="17" type="ORF">FKW77_009718</name>
</gene>
<evidence type="ECO:0000256" key="8">
    <source>
        <dbReference type="ARBA" id="ARBA00023329"/>
    </source>
</evidence>
<feature type="region of interest" description="Disordered" evidence="11">
    <location>
        <begin position="1070"/>
        <end position="1154"/>
    </location>
</feature>
<evidence type="ECO:0008006" key="19">
    <source>
        <dbReference type="Google" id="ProtNLM"/>
    </source>
</evidence>
<dbReference type="Gene3D" id="3.40.20.10">
    <property type="entry name" value="Severin"/>
    <property type="match status" value="1"/>
</dbReference>
<evidence type="ECO:0000259" key="15">
    <source>
        <dbReference type="Pfam" id="PF04815"/>
    </source>
</evidence>
<dbReference type="PANTHER" id="PTHR13803:SF4">
    <property type="entry name" value="SECRETORY 24CD, ISOFORM C"/>
    <property type="match status" value="1"/>
</dbReference>
<dbReference type="InterPro" id="IPR006900">
    <property type="entry name" value="Sec23/24_helical_dom"/>
</dbReference>
<dbReference type="SUPFAM" id="SSF82919">
    <property type="entry name" value="Zn-finger domain of Sec23/24"/>
    <property type="match status" value="1"/>
</dbReference>
<reference evidence="17 18" key="1">
    <citation type="submission" date="2019-07" db="EMBL/GenBank/DDBJ databases">
        <title>Finished genome of Venturia effusa.</title>
        <authorList>
            <person name="Young C.A."/>
            <person name="Cox M.P."/>
            <person name="Ganley A.R.D."/>
            <person name="David W.J."/>
        </authorList>
    </citation>
    <scope>NUCLEOTIDE SEQUENCE [LARGE SCALE GENOMIC DNA]</scope>
    <source>
        <strain evidence="18">albino</strain>
    </source>
</reference>
<dbReference type="Gene3D" id="2.60.40.1670">
    <property type="entry name" value="beta-sandwich domain of Sec23/24"/>
    <property type="match status" value="1"/>
</dbReference>
<evidence type="ECO:0000313" key="18">
    <source>
        <dbReference type="Proteomes" id="UP000316270"/>
    </source>
</evidence>
<evidence type="ECO:0000256" key="7">
    <source>
        <dbReference type="ARBA" id="ARBA00022927"/>
    </source>
</evidence>
<dbReference type="OrthoDB" id="49016at2759"/>
<feature type="compositionally biased region" description="Low complexity" evidence="11">
    <location>
        <begin position="751"/>
        <end position="763"/>
    </location>
</feature>
<feature type="compositionally biased region" description="Polar residues" evidence="11">
    <location>
        <begin position="770"/>
        <end position="822"/>
    </location>
</feature>
<feature type="domain" description="Sec23/Sec24 beta-sandwich" evidence="16">
    <location>
        <begin position="1695"/>
        <end position="1779"/>
    </location>
</feature>
<protein>
    <recommendedName>
        <fullName evidence="19">VWFA domain-containing protein</fullName>
    </recommendedName>
</protein>
<dbReference type="Pfam" id="PF08580">
    <property type="entry name" value="KAR9"/>
    <property type="match status" value="1"/>
</dbReference>
<dbReference type="SUPFAM" id="SSF82754">
    <property type="entry name" value="C-terminal, gelsolin-like domain of Sec23/24"/>
    <property type="match status" value="1"/>
</dbReference>
<feature type="compositionally biased region" description="Basic and acidic residues" evidence="11">
    <location>
        <begin position="188"/>
        <end position="206"/>
    </location>
</feature>
<dbReference type="GO" id="GO:0030127">
    <property type="term" value="C:COPII vesicle coat"/>
    <property type="evidence" value="ECO:0007669"/>
    <property type="project" value="InterPro"/>
</dbReference>
<evidence type="ECO:0000256" key="6">
    <source>
        <dbReference type="ARBA" id="ARBA00022892"/>
    </source>
</evidence>
<dbReference type="SUPFAM" id="SSF53300">
    <property type="entry name" value="vWA-like"/>
    <property type="match status" value="1"/>
</dbReference>
<accession>A0A517L876</accession>
<feature type="coiled-coil region" evidence="10">
    <location>
        <begin position="544"/>
        <end position="571"/>
    </location>
</feature>
<evidence type="ECO:0000256" key="11">
    <source>
        <dbReference type="SAM" id="MobiDB-lite"/>
    </source>
</evidence>
<evidence type="ECO:0000259" key="12">
    <source>
        <dbReference type="Pfam" id="PF00626"/>
    </source>
</evidence>
<dbReference type="SUPFAM" id="SSF81995">
    <property type="entry name" value="beta-sandwich domain of Sec23/24"/>
    <property type="match status" value="1"/>
</dbReference>
<keyword evidence="7" id="KW-0653">Protein transport</keyword>
<sequence length="2166" mass="236031">MSDSDLSSSQPTPTEQLAVQKRGCVALQVFEDPPPPSPASKVSTLSTPSFVVNALATSAPLEDLTNLQTPTNAFKSVRKPSPGLLERIKLLSTTRQSRQAATIEVGRIPETDIRRIEQLRRQQEVEIARRGRAWSGPAAPQLALSLPSPGEDDLSAAVHMAGTHVHDSDVSSIISVSDRMVPSDSENEDHYLDTQKYRLPDREKARGSSRNGFVLEDGSTLERDRPPTPPPKDDPPSYRNSYHEGDPNESRMENSFDQESIYSLSSRHNLSSAGSIYTLSRASFANQLSQLTSIKLPQASSLASSIAAIPTANGAVRALNDASNQIKIWIKKVSDVLDGLDAEDDVEWAAAGGREGLGDVDSAIHRFEGLIDVYVTAIEQLESRDDIQKLPAEYLQIVVDQMDRILKDWKQIKITLQGVKEQVEVAMEWEEMWNTVLGEIGQEVEALSRLIFEMEERRHRGILEALAEPSQGLDINELETIVEEAPLRKARDDALPAPAAQSGDDKNLVGLFARMQPLRASLDFLPMRLSAFLQRAKPVFPTGCDELERRQQYLEAKYKKLEADSESLRKELGEDRWVVIFRKASEKALKMSESVERSIVKLRDSLEEGIQHTNPTGLAKKIESYKAKKIHYGPAIEQVLGIIDRGVKQRLTVNGEILRLQADMQQKWADLGAHIKGMDFALEQMQVSKGHNNLRDSVSTILSEQRSVSSSVGGNLFDTPGSSPASSVVLLSRQSSEQGIGTLHGKSRQGSFTSSTTTRSTATGKRYSSLPASMVSSQNLQNSLPRKTPVSRSSVQTGRAVSGVSSRLYSPPTSNTPRSVSRSIDYFENVGKPSNSRPRWNTSTNLEGTPIGHNFKPLSLTTPSPYRNGSLTPSQRASRSSISPFPQPSPLGQSVNNTRLAVRPPSTLALNRSPSTTPSAKLLNSSPAHPQRSSGVAPLSHPPRATSGIMSPTGSSHLPRSSVYIAPGSIPGLGASPSPSPYAHSARSSASEATLTNHSRRASSVQPHRDDESKLGSDDVEPSVEDSPSQRLPKTRPSTSMAGRRMSMLPQPKRTMSSEVCMYHALGDQQPAASPYDRNRNQLPPGQGPPGQPRPPVAPSPGGYQQSGSAYAAAPPSAGYGAYQQSPYQQQQQDPASYFPPQQPGVAQNDPTAGLTAQMGGMAIAGDGSGTIRKKKDRHAYHEISSGPGSSQAFNGMSPSGAAQPAQFLNQGSVTPQGGYGGQQITPAMSQFPAPVNPAFSAAIPDATPVASSAQGRVDPESIPSIPRSRDIPAQYYLEHIFPTMENHVPPPAAVPFVAFDQGNSSPKFARLTMTHIPASSDALTSIGLPLGLTLQPLAPLQEGEHEIPVLDFGVTGPPRCNRCRAYMNPFMTFKSGGNKFICNLCTYPNDTPMEYFAPTDQSGVRADRQQRPELTLGTVDFVVPEEYWTKKPVPMRWLFLIDVTEESVNKGFLDGVCEGIMSALYSGQGEAGEENGEPKPALPKGTRIGIVTFDKQMHFYNLSPRLDQAQMMVMPDIEDPFVPFHDGLFVDPEESKNCITKLLNQLPQMFNPNINAGLKNPEPALLPALEAAASALKETGGKIVCSLAALPTWGRGRLFLRDDNSAVAGTDAEKKLLGTEHPGYIKLANAMVENGIGADFFLASPSGGYLDVATIGHISAKTGGEVFHFPNFHSPRDSLRLSKEIKHTVKRDTGFQALMKVRCSNGLQVAGYHGSFTQHSFASDLEFGVIDADKAIGVMFGYDGKLDPKLDAHFQSALLYTTASGQRRVRCHNLVASVAETGGEAIKFVDQDAIVTIMAKEAASRIPERSLKDVRAAITEKTIDILAGYRKNFSSTHPTGQLVIPENLKEFSMYMLALLKSRAFKGGKEPTDRRVHDLRMIKSMGPMEMSLYLYPRIYSLHNLADGDGFANDNGHLRMPASIRASFSKIEEGGAYIVDNGQTCLLWLHQSVSPNLLEDLFGPSYNSLQSLDAFMNQIPVLETHLNAQVRNILAFLEGARGSKGLTIQLARQGLDGAEYEFARCLTEDRNNEAQSYVDWLVHLHRHIQLELAGQRKKGKAAEESMFTRRSSASLLPLTSLPPNIKDSRGLFDGTPGLSPSTPLLQHPWQQQVLKENNVAIVVERVVVEEGEEKLENQDLSLLCLRWELLEGEDAFFGKRGVGFLEG</sequence>
<proteinExistence type="inferred from homology"/>
<comment type="function">
    <text evidence="9">Component of the coat protein complex II (COPII) which promotes the formation of transport vesicles from the endoplasmic reticulum (ER). The coat has two main functions, the physical deformation of the endoplasmic reticulum membrane into vesicles and the selection of cargo molecules.</text>
</comment>
<feature type="compositionally biased region" description="Polar residues" evidence="11">
    <location>
        <begin position="1026"/>
        <end position="1041"/>
    </location>
</feature>
<feature type="compositionally biased region" description="Polar residues" evidence="11">
    <location>
        <begin position="908"/>
        <end position="934"/>
    </location>
</feature>
<feature type="compositionally biased region" description="Polar residues" evidence="11">
    <location>
        <begin position="832"/>
        <end position="847"/>
    </location>
</feature>
<keyword evidence="6" id="KW-0931">ER-Golgi transport</keyword>
<dbReference type="InterPro" id="IPR036174">
    <property type="entry name" value="Znf_Sec23_Sec24_sf"/>
</dbReference>
<evidence type="ECO:0000256" key="3">
    <source>
        <dbReference type="ARBA" id="ARBA00004397"/>
    </source>
</evidence>
<keyword evidence="8" id="KW-0968">Cytoplasmic vesicle</keyword>
<evidence type="ECO:0000256" key="4">
    <source>
        <dbReference type="ARBA" id="ARBA00008334"/>
    </source>
</evidence>
<keyword evidence="18" id="KW-1185">Reference proteome</keyword>
<dbReference type="InterPro" id="IPR006895">
    <property type="entry name" value="Znf_Sec23_Sec24"/>
</dbReference>
<keyword evidence="5" id="KW-0813">Transport</keyword>
<dbReference type="InterPro" id="IPR006896">
    <property type="entry name" value="Sec23/24_trunk_dom"/>
</dbReference>
<dbReference type="InterPro" id="IPR036175">
    <property type="entry name" value="Sec23/24_helical_dom_sf"/>
</dbReference>
<dbReference type="Pfam" id="PF00626">
    <property type="entry name" value="Gelsolin"/>
    <property type="match status" value="1"/>
</dbReference>